<reference evidence="1 2" key="1">
    <citation type="submission" date="2019-04" db="EMBL/GenBank/DDBJ databases">
        <title>Chromosome genome assembly for Takifugu flavidus.</title>
        <authorList>
            <person name="Xiao S."/>
        </authorList>
    </citation>
    <scope>NUCLEOTIDE SEQUENCE [LARGE SCALE GENOMIC DNA]</scope>
    <source>
        <strain evidence="1">HTHZ2018</strain>
        <tissue evidence="1">Muscle</tissue>
    </source>
</reference>
<organism evidence="1 2">
    <name type="scientific">Takifugu flavidus</name>
    <name type="common">sansaifugu</name>
    <dbReference type="NCBI Taxonomy" id="433684"/>
    <lineage>
        <taxon>Eukaryota</taxon>
        <taxon>Metazoa</taxon>
        <taxon>Chordata</taxon>
        <taxon>Craniata</taxon>
        <taxon>Vertebrata</taxon>
        <taxon>Euteleostomi</taxon>
        <taxon>Actinopterygii</taxon>
        <taxon>Neopterygii</taxon>
        <taxon>Teleostei</taxon>
        <taxon>Neoteleostei</taxon>
        <taxon>Acanthomorphata</taxon>
        <taxon>Eupercaria</taxon>
        <taxon>Tetraodontiformes</taxon>
        <taxon>Tetradontoidea</taxon>
        <taxon>Tetraodontidae</taxon>
        <taxon>Takifugu</taxon>
    </lineage>
</organism>
<evidence type="ECO:0000313" key="2">
    <source>
        <dbReference type="Proteomes" id="UP000324091"/>
    </source>
</evidence>
<sequence length="73" mass="7890">MEPESVTLDIETLKGGGVGADGGAELGAEQTPNFNSLFSRISLSAEAALARLPWRRRARERLLDLLISVAEHE</sequence>
<keyword evidence="2" id="KW-1185">Reference proteome</keyword>
<dbReference type="AlphaFoldDB" id="A0A5C6N8M1"/>
<protein>
    <submittedName>
        <fullName evidence="1">Uncharacterized protein</fullName>
    </submittedName>
</protein>
<comment type="caution">
    <text evidence="1">The sequence shown here is derived from an EMBL/GenBank/DDBJ whole genome shotgun (WGS) entry which is preliminary data.</text>
</comment>
<dbReference type="EMBL" id="RHFK02000016">
    <property type="protein sequence ID" value="TWW63128.1"/>
    <property type="molecule type" value="Genomic_DNA"/>
</dbReference>
<accession>A0A5C6N8M1</accession>
<evidence type="ECO:0000313" key="1">
    <source>
        <dbReference type="EMBL" id="TWW63128.1"/>
    </source>
</evidence>
<gene>
    <name evidence="1" type="ORF">D4764_03G0001360</name>
</gene>
<proteinExistence type="predicted"/>
<name>A0A5C6N8M1_9TELE</name>
<dbReference type="Proteomes" id="UP000324091">
    <property type="component" value="Chromosome 3"/>
</dbReference>